<dbReference type="AlphaFoldDB" id="X1SBZ1"/>
<dbReference type="EMBL" id="BARW01019025">
    <property type="protein sequence ID" value="GAI90473.1"/>
    <property type="molecule type" value="Genomic_DNA"/>
</dbReference>
<keyword evidence="2" id="KW-0413">Isomerase</keyword>
<name>X1SBZ1_9ZZZZ</name>
<evidence type="ECO:0000256" key="2">
    <source>
        <dbReference type="ARBA" id="ARBA00023235"/>
    </source>
</evidence>
<evidence type="ECO:0008006" key="4">
    <source>
        <dbReference type="Google" id="ProtNLM"/>
    </source>
</evidence>
<dbReference type="InterPro" id="IPR012341">
    <property type="entry name" value="6hp_glycosidase-like_sf"/>
</dbReference>
<dbReference type="SUPFAM" id="SSF48208">
    <property type="entry name" value="Six-hairpin glycosidases"/>
    <property type="match status" value="1"/>
</dbReference>
<dbReference type="GO" id="GO:0005975">
    <property type="term" value="P:carbohydrate metabolic process"/>
    <property type="evidence" value="ECO:0007669"/>
    <property type="project" value="InterPro"/>
</dbReference>
<proteinExistence type="inferred from homology"/>
<dbReference type="GO" id="GO:0016853">
    <property type="term" value="F:isomerase activity"/>
    <property type="evidence" value="ECO:0007669"/>
    <property type="project" value="UniProtKB-KW"/>
</dbReference>
<feature type="non-terminal residue" evidence="3">
    <location>
        <position position="1"/>
    </location>
</feature>
<dbReference type="InterPro" id="IPR010819">
    <property type="entry name" value="AGE/CE"/>
</dbReference>
<dbReference type="Gene3D" id="1.50.10.10">
    <property type="match status" value="1"/>
</dbReference>
<dbReference type="Pfam" id="PF07221">
    <property type="entry name" value="GlcNAc_2-epim"/>
    <property type="match status" value="1"/>
</dbReference>
<evidence type="ECO:0000256" key="1">
    <source>
        <dbReference type="ARBA" id="ARBA00008558"/>
    </source>
</evidence>
<accession>X1SBZ1</accession>
<dbReference type="PANTHER" id="PTHR15108">
    <property type="entry name" value="N-ACYLGLUCOSAMINE-2-EPIMERASE"/>
    <property type="match status" value="1"/>
</dbReference>
<evidence type="ECO:0000313" key="3">
    <source>
        <dbReference type="EMBL" id="GAI90473.1"/>
    </source>
</evidence>
<organism evidence="3">
    <name type="scientific">marine sediment metagenome</name>
    <dbReference type="NCBI Taxonomy" id="412755"/>
    <lineage>
        <taxon>unclassified sequences</taxon>
        <taxon>metagenomes</taxon>
        <taxon>ecological metagenomes</taxon>
    </lineage>
</organism>
<dbReference type="InterPro" id="IPR008928">
    <property type="entry name" value="6-hairpin_glycosidase_sf"/>
</dbReference>
<reference evidence="3" key="1">
    <citation type="journal article" date="2014" name="Front. Microbiol.">
        <title>High frequency of phylogenetically diverse reductive dehalogenase-homologous genes in deep subseafloor sedimentary metagenomes.</title>
        <authorList>
            <person name="Kawai M."/>
            <person name="Futagami T."/>
            <person name="Toyoda A."/>
            <person name="Takaki Y."/>
            <person name="Nishi S."/>
            <person name="Hori S."/>
            <person name="Arai W."/>
            <person name="Tsubouchi T."/>
            <person name="Morono Y."/>
            <person name="Uchiyama I."/>
            <person name="Ito T."/>
            <person name="Fujiyama A."/>
            <person name="Inagaki F."/>
            <person name="Takami H."/>
        </authorList>
    </citation>
    <scope>NUCLEOTIDE SEQUENCE</scope>
    <source>
        <strain evidence="3">Expedition CK06-06</strain>
    </source>
</reference>
<gene>
    <name evidence="3" type="ORF">S12H4_32431</name>
</gene>
<protein>
    <recommendedName>
        <fullName evidence="4">N-acylglucosamine 2-epimerase</fullName>
    </recommendedName>
</protein>
<comment type="caution">
    <text evidence="3">The sequence shown here is derived from an EMBL/GenBank/DDBJ whole genome shotgun (WGS) entry which is preliminary data.</text>
</comment>
<comment type="similarity">
    <text evidence="1">Belongs to the N-acylglucosamine 2-epimerase family.</text>
</comment>
<sequence>VEGPHSGGVYDREKEFWQQAEVMIGMLEGALRFDAEKYWPAYENVHRFVFDKMINHPVGEWWPLLAREGEPVWTHMSHSWKVNYHTVRCMVQSIKRLEKLLKKIQ</sequence>